<dbReference type="EMBL" id="WNKV01000008">
    <property type="protein sequence ID" value="MTW17012.1"/>
    <property type="molecule type" value="Genomic_DNA"/>
</dbReference>
<comment type="similarity">
    <text evidence="1">Belongs to the UPF0065 (bug) family.</text>
</comment>
<name>A0A9X5AS39_9BRAD</name>
<dbReference type="AlphaFoldDB" id="A0A9X5AS39"/>
<evidence type="ECO:0000256" key="1">
    <source>
        <dbReference type="ARBA" id="ARBA00006987"/>
    </source>
</evidence>
<dbReference type="CDD" id="cd07012">
    <property type="entry name" value="PBP2_Bug_TTT"/>
    <property type="match status" value="1"/>
</dbReference>
<dbReference type="Gene3D" id="3.40.190.10">
    <property type="entry name" value="Periplasmic binding protein-like II"/>
    <property type="match status" value="1"/>
</dbReference>
<accession>A0A9X5AS39</accession>
<proteinExistence type="inferred from homology"/>
<evidence type="ECO:0000313" key="3">
    <source>
        <dbReference type="Proteomes" id="UP000438991"/>
    </source>
</evidence>
<organism evidence="2 3">
    <name type="scientific">Rhodoplanes serenus</name>
    <dbReference type="NCBI Taxonomy" id="200615"/>
    <lineage>
        <taxon>Bacteria</taxon>
        <taxon>Pseudomonadati</taxon>
        <taxon>Pseudomonadota</taxon>
        <taxon>Alphaproteobacteria</taxon>
        <taxon>Hyphomicrobiales</taxon>
        <taxon>Nitrobacteraceae</taxon>
        <taxon>Rhodoplanes</taxon>
    </lineage>
</organism>
<dbReference type="InterPro" id="IPR005064">
    <property type="entry name" value="BUG"/>
</dbReference>
<reference evidence="2 3" key="1">
    <citation type="submission" date="2019-11" db="EMBL/GenBank/DDBJ databases">
        <title>Whole-genome sequence of Rhodoplanes serenus DSM 18633, type strain.</title>
        <authorList>
            <person name="Kyndt J.A."/>
            <person name="Meyer T.E."/>
        </authorList>
    </citation>
    <scope>NUCLEOTIDE SEQUENCE [LARGE SCALE GENOMIC DNA]</scope>
    <source>
        <strain evidence="2 3">DSM 18633</strain>
    </source>
</reference>
<comment type="caution">
    <text evidence="2">The sequence shown here is derived from an EMBL/GenBank/DDBJ whole genome shotgun (WGS) entry which is preliminary data.</text>
</comment>
<dbReference type="Pfam" id="PF03401">
    <property type="entry name" value="TctC"/>
    <property type="match status" value="1"/>
</dbReference>
<dbReference type="PANTHER" id="PTHR42928">
    <property type="entry name" value="TRICARBOXYLATE-BINDING PROTEIN"/>
    <property type="match status" value="1"/>
</dbReference>
<gene>
    <name evidence="2" type="ORF">GJ689_12440</name>
</gene>
<dbReference type="Proteomes" id="UP000438991">
    <property type="component" value="Unassembled WGS sequence"/>
</dbReference>
<protein>
    <submittedName>
        <fullName evidence="2">Tripartite tricarboxylate transporter substrate binding protein</fullName>
    </submittedName>
</protein>
<dbReference type="InterPro" id="IPR042100">
    <property type="entry name" value="Bug_dom1"/>
</dbReference>
<dbReference type="PIRSF" id="PIRSF017082">
    <property type="entry name" value="YflP"/>
    <property type="match status" value="1"/>
</dbReference>
<sequence>MRAARGRPPGAVAFPWITDGAAFGAATMQAPAGRETPMSSIRSTATPLRLFGSAAAAALLIAVPLGTARAEFPDKTIEMTTLFGGPAQTTSQVLADLMSKNIGQPVITVSRPGGGGAIGYTYVQSAPADGYSIVFSSNSISTVYYQGNLPFNYTALAPIAHIGMEVPVLAVRADSGWKDLKSMQAAAKASGKKLRVGVSGLGTFTHLASAALFNRLGLQVVYIPYGEGRAPAELLGGRVDAALQWSSQFAPHVKAGTINVLCMTSKDKVDLAIETVTCDSAGATGLDLTIWRGIHAPKDTPPAAIARLEASIKQAVESAEFKKAGENLGFTPLFKSAKDFGKLVADNDKEIGELMTELGINKKK</sequence>
<dbReference type="SUPFAM" id="SSF53850">
    <property type="entry name" value="Periplasmic binding protein-like II"/>
    <property type="match status" value="1"/>
</dbReference>
<evidence type="ECO:0000313" key="2">
    <source>
        <dbReference type="EMBL" id="MTW17012.1"/>
    </source>
</evidence>
<dbReference type="PANTHER" id="PTHR42928:SF5">
    <property type="entry name" value="BLR1237 PROTEIN"/>
    <property type="match status" value="1"/>
</dbReference>
<dbReference type="Gene3D" id="3.40.190.150">
    <property type="entry name" value="Bordetella uptake gene, domain 1"/>
    <property type="match status" value="1"/>
</dbReference>